<dbReference type="EMBL" id="JACHIK010000006">
    <property type="protein sequence ID" value="MBB5042830.1"/>
    <property type="molecule type" value="Genomic_DNA"/>
</dbReference>
<dbReference type="GO" id="GO:0003677">
    <property type="term" value="F:DNA binding"/>
    <property type="evidence" value="ECO:0007669"/>
    <property type="project" value="UniProtKB-KW"/>
</dbReference>
<protein>
    <submittedName>
        <fullName evidence="2">DNA-binding CsgD family transcriptional regulator</fullName>
    </submittedName>
</protein>
<evidence type="ECO:0000313" key="2">
    <source>
        <dbReference type="EMBL" id="MBB5042830.1"/>
    </source>
</evidence>
<dbReference type="AlphaFoldDB" id="A0A7W8DUU0"/>
<comment type="caution">
    <text evidence="2">The sequence shown here is derived from an EMBL/GenBank/DDBJ whole genome shotgun (WGS) entry which is preliminary data.</text>
</comment>
<sequence>MSSKDDLSPVPELSEIERRCLALAANGRTPADIVLETDIAMPRVAEALRSAIDKLGARNMTGAISRAVRLDLL</sequence>
<proteinExistence type="predicted"/>
<dbReference type="SMART" id="SM00421">
    <property type="entry name" value="HTH_LUXR"/>
    <property type="match status" value="1"/>
</dbReference>
<gene>
    <name evidence="2" type="ORF">HNQ66_002228</name>
</gene>
<evidence type="ECO:0000313" key="3">
    <source>
        <dbReference type="Proteomes" id="UP000535406"/>
    </source>
</evidence>
<evidence type="ECO:0000259" key="1">
    <source>
        <dbReference type="SMART" id="SM00421"/>
    </source>
</evidence>
<feature type="domain" description="HTH luxR-type" evidence="1">
    <location>
        <begin position="10"/>
        <end position="67"/>
    </location>
</feature>
<dbReference type="RefSeq" id="WP_184144068.1">
    <property type="nucleotide sequence ID" value="NZ_JACHIK010000006.1"/>
</dbReference>
<dbReference type="InterPro" id="IPR016032">
    <property type="entry name" value="Sig_transdc_resp-reg_C-effctor"/>
</dbReference>
<keyword evidence="3" id="KW-1185">Reference proteome</keyword>
<name>A0A7W8DUU0_9HYPH</name>
<accession>A0A7W8DUU0</accession>
<organism evidence="2 3">
    <name type="scientific">Shinella fusca</name>
    <dbReference type="NCBI Taxonomy" id="544480"/>
    <lineage>
        <taxon>Bacteria</taxon>
        <taxon>Pseudomonadati</taxon>
        <taxon>Pseudomonadota</taxon>
        <taxon>Alphaproteobacteria</taxon>
        <taxon>Hyphomicrobiales</taxon>
        <taxon>Rhizobiaceae</taxon>
        <taxon>Shinella</taxon>
    </lineage>
</organism>
<reference evidence="2 3" key="1">
    <citation type="submission" date="2020-08" db="EMBL/GenBank/DDBJ databases">
        <title>Genomic Encyclopedia of Type Strains, Phase IV (KMG-IV): sequencing the most valuable type-strain genomes for metagenomic binning, comparative biology and taxonomic classification.</title>
        <authorList>
            <person name="Goeker M."/>
        </authorList>
    </citation>
    <scope>NUCLEOTIDE SEQUENCE [LARGE SCALE GENOMIC DNA]</scope>
    <source>
        <strain evidence="2 3">DSM 21319</strain>
    </source>
</reference>
<dbReference type="SUPFAM" id="SSF46894">
    <property type="entry name" value="C-terminal effector domain of the bipartite response regulators"/>
    <property type="match status" value="1"/>
</dbReference>
<dbReference type="GO" id="GO:0006355">
    <property type="term" value="P:regulation of DNA-templated transcription"/>
    <property type="evidence" value="ECO:0007669"/>
    <property type="project" value="InterPro"/>
</dbReference>
<dbReference type="Proteomes" id="UP000535406">
    <property type="component" value="Unassembled WGS sequence"/>
</dbReference>
<keyword evidence="2" id="KW-0238">DNA-binding</keyword>
<dbReference type="InterPro" id="IPR000792">
    <property type="entry name" value="Tscrpt_reg_LuxR_C"/>
</dbReference>
<dbReference type="Gene3D" id="1.10.10.10">
    <property type="entry name" value="Winged helix-like DNA-binding domain superfamily/Winged helix DNA-binding domain"/>
    <property type="match status" value="1"/>
</dbReference>
<dbReference type="InterPro" id="IPR036388">
    <property type="entry name" value="WH-like_DNA-bd_sf"/>
</dbReference>